<dbReference type="OMA" id="RREYILI"/>
<organism evidence="3 4">
    <name type="scientific">Tieghemostelium lacteum</name>
    <name type="common">Slime mold</name>
    <name type="synonym">Dictyostelium lacteum</name>
    <dbReference type="NCBI Taxonomy" id="361077"/>
    <lineage>
        <taxon>Eukaryota</taxon>
        <taxon>Amoebozoa</taxon>
        <taxon>Evosea</taxon>
        <taxon>Eumycetozoa</taxon>
        <taxon>Dictyostelia</taxon>
        <taxon>Dictyosteliales</taxon>
        <taxon>Raperosteliaceae</taxon>
        <taxon>Tieghemostelium</taxon>
    </lineage>
</organism>
<evidence type="ECO:0000313" key="3">
    <source>
        <dbReference type="EMBL" id="KYQ99863.1"/>
    </source>
</evidence>
<feature type="region of interest" description="Disordered" evidence="1">
    <location>
        <begin position="103"/>
        <end position="135"/>
    </location>
</feature>
<sequence>MGHYSGPEHKTKILKLFRSLLRERLKLPTENRRQFILFKTRNEFRQHKDVVDDKKIRSLLIIGFTQLDTVIVQSKHLSSILDRELTDFEKRKNVDFRYYKQQKEEPTDKSLQMGQNIFKQKTKKKKPLDDESNIN</sequence>
<accession>A0A152A0Y5</accession>
<reference evidence="3 4" key="1">
    <citation type="submission" date="2015-12" db="EMBL/GenBank/DDBJ databases">
        <title>Dictyostelia acquired genes for synthesis and detection of signals that induce cell-type specialization by lateral gene transfer from prokaryotes.</title>
        <authorList>
            <person name="Gloeckner G."/>
            <person name="Schaap P."/>
        </authorList>
    </citation>
    <scope>NUCLEOTIDE SEQUENCE [LARGE SCALE GENOMIC DNA]</scope>
    <source>
        <strain evidence="3 4">TK</strain>
    </source>
</reference>
<feature type="compositionally biased region" description="Polar residues" evidence="1">
    <location>
        <begin position="109"/>
        <end position="118"/>
    </location>
</feature>
<dbReference type="Proteomes" id="UP000076078">
    <property type="component" value="Unassembled WGS sequence"/>
</dbReference>
<gene>
    <name evidence="3" type="ORF">DLAC_11564</name>
</gene>
<evidence type="ECO:0000259" key="2">
    <source>
        <dbReference type="Pfam" id="PF05347"/>
    </source>
</evidence>
<dbReference type="AlphaFoldDB" id="A0A152A0Y5"/>
<dbReference type="OrthoDB" id="275715at2759"/>
<feature type="domain" description="Complex 1 LYR protein" evidence="2">
    <location>
        <begin position="12"/>
        <end position="68"/>
    </location>
</feature>
<proteinExistence type="predicted"/>
<evidence type="ECO:0000313" key="4">
    <source>
        <dbReference type="Proteomes" id="UP000076078"/>
    </source>
</evidence>
<dbReference type="CDD" id="cd20251">
    <property type="entry name" value="Complex1_LYR_SF"/>
    <property type="match status" value="1"/>
</dbReference>
<dbReference type="InterPro" id="IPR008011">
    <property type="entry name" value="Complex1_LYR_dom"/>
</dbReference>
<comment type="caution">
    <text evidence="3">The sequence shown here is derived from an EMBL/GenBank/DDBJ whole genome shotgun (WGS) entry which is preliminary data.</text>
</comment>
<protein>
    <recommendedName>
        <fullName evidence="2">Complex 1 LYR protein domain-containing protein</fullName>
    </recommendedName>
</protein>
<evidence type="ECO:0000256" key="1">
    <source>
        <dbReference type="SAM" id="MobiDB-lite"/>
    </source>
</evidence>
<name>A0A152A0Y5_TIELA</name>
<dbReference type="InParanoid" id="A0A152A0Y5"/>
<keyword evidence="4" id="KW-1185">Reference proteome</keyword>
<dbReference type="Pfam" id="PF05347">
    <property type="entry name" value="Complex1_LYR"/>
    <property type="match status" value="1"/>
</dbReference>
<dbReference type="EMBL" id="LODT01000020">
    <property type="protein sequence ID" value="KYQ99863.1"/>
    <property type="molecule type" value="Genomic_DNA"/>
</dbReference>